<reference evidence="3" key="1">
    <citation type="journal article" date="2019" name="Int. J. Syst. Evol. Microbiol.">
        <title>The Global Catalogue of Microorganisms (GCM) 10K type strain sequencing project: providing services to taxonomists for standard genome sequencing and annotation.</title>
        <authorList>
            <consortium name="The Broad Institute Genomics Platform"/>
            <consortium name="The Broad Institute Genome Sequencing Center for Infectious Disease"/>
            <person name="Wu L."/>
            <person name="Ma J."/>
        </authorList>
    </citation>
    <scope>NUCLEOTIDE SEQUENCE [LARGE SCALE GENOMIC DNA]</scope>
    <source>
        <strain evidence="3">KCTC 52277</strain>
    </source>
</reference>
<dbReference type="Proteomes" id="UP001595621">
    <property type="component" value="Unassembled WGS sequence"/>
</dbReference>
<keyword evidence="2" id="KW-0808">Transferase</keyword>
<evidence type="ECO:0000259" key="1">
    <source>
        <dbReference type="PROSITE" id="PS51186"/>
    </source>
</evidence>
<organism evidence="2 3">
    <name type="scientific">Shewanella submarina</name>
    <dbReference type="NCBI Taxonomy" id="2016376"/>
    <lineage>
        <taxon>Bacteria</taxon>
        <taxon>Pseudomonadati</taxon>
        <taxon>Pseudomonadota</taxon>
        <taxon>Gammaproteobacteria</taxon>
        <taxon>Alteromonadales</taxon>
        <taxon>Shewanellaceae</taxon>
        <taxon>Shewanella</taxon>
    </lineage>
</organism>
<gene>
    <name evidence="2" type="ORF">ACFOE0_04860</name>
</gene>
<dbReference type="InterPro" id="IPR000182">
    <property type="entry name" value="GNAT_dom"/>
</dbReference>
<evidence type="ECO:0000313" key="2">
    <source>
        <dbReference type="EMBL" id="MFC3137518.1"/>
    </source>
</evidence>
<dbReference type="EMBL" id="JBHRTD010000006">
    <property type="protein sequence ID" value="MFC3137518.1"/>
    <property type="molecule type" value="Genomic_DNA"/>
</dbReference>
<dbReference type="EC" id="2.3.-.-" evidence="2"/>
<dbReference type="RefSeq" id="WP_248935218.1">
    <property type="nucleotide sequence ID" value="NZ_JAKILF010000002.1"/>
</dbReference>
<evidence type="ECO:0000313" key="3">
    <source>
        <dbReference type="Proteomes" id="UP001595621"/>
    </source>
</evidence>
<dbReference type="SUPFAM" id="SSF55729">
    <property type="entry name" value="Acyl-CoA N-acyltransferases (Nat)"/>
    <property type="match status" value="1"/>
</dbReference>
<dbReference type="PROSITE" id="PS51186">
    <property type="entry name" value="GNAT"/>
    <property type="match status" value="1"/>
</dbReference>
<keyword evidence="3" id="KW-1185">Reference proteome</keyword>
<dbReference type="Gene3D" id="3.40.630.30">
    <property type="match status" value="1"/>
</dbReference>
<keyword evidence="2" id="KW-0012">Acyltransferase</keyword>
<name>A0ABV7G9X1_9GAMM</name>
<protein>
    <submittedName>
        <fullName evidence="2">GNAT family N-acetyltransferase</fullName>
        <ecNumber evidence="2">2.3.-.-</ecNumber>
    </submittedName>
</protein>
<comment type="caution">
    <text evidence="2">The sequence shown here is derived from an EMBL/GenBank/DDBJ whole genome shotgun (WGS) entry which is preliminary data.</text>
</comment>
<dbReference type="GO" id="GO:0016746">
    <property type="term" value="F:acyltransferase activity"/>
    <property type="evidence" value="ECO:0007669"/>
    <property type="project" value="UniProtKB-KW"/>
</dbReference>
<feature type="domain" description="N-acetyltransferase" evidence="1">
    <location>
        <begin position="2"/>
        <end position="182"/>
    </location>
</feature>
<proteinExistence type="predicted"/>
<sequence length="182" mass="20681">MIRLRLALETDKSELVRLERMHAADELSPEQGQLEGACLDGALIGRLIASGHILIAEDELPQRKQIVGYLVCGPWREFAHWPMQRRALSVLKQQFGNIEQSSCHYGPVWVSSSYRGRGLCRQMWQTLGSKLQGRYSRMIALIGEDNEASIKAHVRDDGMQIVDFMEFADRGYYLTSLDLKQG</sequence>
<dbReference type="InterPro" id="IPR016181">
    <property type="entry name" value="Acyl_CoA_acyltransferase"/>
</dbReference>
<accession>A0ABV7G9X1</accession>
<dbReference type="Pfam" id="PF00583">
    <property type="entry name" value="Acetyltransf_1"/>
    <property type="match status" value="1"/>
</dbReference>